<evidence type="ECO:0000256" key="4">
    <source>
        <dbReference type="ARBA" id="ARBA00022692"/>
    </source>
</evidence>
<dbReference type="Pfam" id="PF00593">
    <property type="entry name" value="TonB_dep_Rec_b-barrel"/>
    <property type="match status" value="1"/>
</dbReference>
<comment type="subcellular location">
    <subcellularLocation>
        <location evidence="1 10">Cell outer membrane</location>
        <topology evidence="1 10">Multi-pass membrane protein</topology>
    </subcellularLocation>
</comment>
<keyword evidence="7 10" id="KW-0472">Membrane</keyword>
<proteinExistence type="inferred from homology"/>
<dbReference type="EMBL" id="CP001807">
    <property type="protein sequence ID" value="ACY47259.1"/>
    <property type="molecule type" value="Genomic_DNA"/>
</dbReference>
<evidence type="ECO:0000256" key="11">
    <source>
        <dbReference type="RuleBase" id="RU003357"/>
    </source>
</evidence>
<sequence length="888" mass="99864">MTGLVKRGTGWIGLLLLLSALPLRAQTTGKIVGRVTDAQTGEPLPGVNVVILETQQGASTDADGYYVILNVRPGTYTLRASMVGFTPQVVQEVRVQINLTTEVNFTLQEETITGQEVVITATRPLVQRDLTATAAAVSREELAVLPVENFTDVVNLQAGVVEGHFRGGRIGEVAYLVDGVQINDVYDRSFAFQVENNAIQEIEVITGTFNAEYGSAQSGVVNIVTREGSERYQGSLGGYVGDYLTTATDLFMGLERISPLHARSIQGDLSGPLIPGYSNVTFFVAGRYVHNDGHLYGRRIVLPVDQDDPRAQYVTVDGRQVFVPALGDSALVPMNWSEQHTLQAKLTARLFGQHKLTLSGLWQGDRGKNYNHLFRYNPDGTPTVYGRSRSLLATYTHIFSSRTFAELKGAYFTNEVREYVYENPLDPRYPRDDALRLLGGNFSFYRGGAIMRHFRRRTETFTARFDITSQVTLRHQVKAGVEFKQHTLTVRDFEVKRNPSTGFQPAIPPVHTPDHVYYHKRPIELSAYVQDKMEFDYLVVNVGLRFDFFDPRAEVLEDFSRPRTSPRRPAPVRWQLSPRLGLSFPISQNGAVRLAYGHFFQMPAFDYLYTNADYIYDPERGLSRAFGYAGLEPEQTVAYEIGLQQAFSELIGLNLVLYYKDIRNLLGTRIEVIAPGFDEPFQLEKYGRYVNRDYGQVKGFLVSLERRMAGGFGLGIDYTFQIARGNASDPRAVLIDEMSGIEPEKQLVPLDWDRRHQLNTSLTVGEAGRWTVTLVGRLGSGLPYTPSIADERIGVENSARRPGFVQFDLYASRLWKLGSVGVQLFARVYNVFDHRNEIQVYTDTGRAFPNLRYYSGEPQGLNSKEEFLRRPDFYSAPRLVNIGMNVTF</sequence>
<dbReference type="HOGENOM" id="CLU_012116_0_0_10"/>
<dbReference type="PANTHER" id="PTHR30069:SF29">
    <property type="entry name" value="HEMOGLOBIN AND HEMOGLOBIN-HAPTOGLOBIN-BINDING PROTEIN 1-RELATED"/>
    <property type="match status" value="1"/>
</dbReference>
<dbReference type="GO" id="GO:0015344">
    <property type="term" value="F:siderophore uptake transmembrane transporter activity"/>
    <property type="evidence" value="ECO:0007669"/>
    <property type="project" value="TreeGrafter"/>
</dbReference>
<dbReference type="SUPFAM" id="SSF49452">
    <property type="entry name" value="Starch-binding domain-like"/>
    <property type="match status" value="1"/>
</dbReference>
<dbReference type="Gene3D" id="2.60.40.1120">
    <property type="entry name" value="Carboxypeptidase-like, regulatory domain"/>
    <property type="match status" value="1"/>
</dbReference>
<evidence type="ECO:0000313" key="14">
    <source>
        <dbReference type="EMBL" id="ACY47259.1"/>
    </source>
</evidence>
<keyword evidence="15" id="KW-1185">Reference proteome</keyword>
<dbReference type="GO" id="GO:0044718">
    <property type="term" value="P:siderophore transmembrane transport"/>
    <property type="evidence" value="ECO:0007669"/>
    <property type="project" value="TreeGrafter"/>
</dbReference>
<keyword evidence="6 11" id="KW-0798">TonB box</keyword>
<evidence type="ECO:0000256" key="3">
    <source>
        <dbReference type="ARBA" id="ARBA00022452"/>
    </source>
</evidence>
<reference evidence="14 15" key="1">
    <citation type="journal article" date="2009" name="Stand. Genomic Sci.">
        <title>Complete genome sequence of Rhodothermus marinus type strain (R-10).</title>
        <authorList>
            <person name="Nolan M."/>
            <person name="Tindall B.J."/>
            <person name="Pomrenke H."/>
            <person name="Lapidus A."/>
            <person name="Copeland A."/>
            <person name="Glavina Del Rio T."/>
            <person name="Lucas S."/>
            <person name="Chen F."/>
            <person name="Tice H."/>
            <person name="Cheng J.F."/>
            <person name="Saunders E."/>
            <person name="Han C."/>
            <person name="Bruce D."/>
            <person name="Goodwin L."/>
            <person name="Chain P."/>
            <person name="Pitluck S."/>
            <person name="Ovchinikova G."/>
            <person name="Pati A."/>
            <person name="Ivanova N."/>
            <person name="Mavromatis K."/>
            <person name="Chen A."/>
            <person name="Palaniappan K."/>
            <person name="Land M."/>
            <person name="Hauser L."/>
            <person name="Chang Y.J."/>
            <person name="Jeffries C.D."/>
            <person name="Brettin T."/>
            <person name="Goker M."/>
            <person name="Bristow J."/>
            <person name="Eisen J.A."/>
            <person name="Markowitz V."/>
            <person name="Hugenholtz P."/>
            <person name="Kyrpides N.C."/>
            <person name="Klenk H.P."/>
            <person name="Detter J.C."/>
        </authorList>
    </citation>
    <scope>NUCLEOTIDE SEQUENCE [LARGE SCALE GENOMIC DNA]</scope>
    <source>
        <strain evidence="15">ATCC 43812 / DSM 4252 / R-10</strain>
    </source>
</reference>
<keyword evidence="2 10" id="KW-0813">Transport</keyword>
<dbReference type="PROSITE" id="PS52016">
    <property type="entry name" value="TONB_DEPENDENT_REC_3"/>
    <property type="match status" value="1"/>
</dbReference>
<feature type="domain" description="TonB-dependent receptor-like beta-barrel" evidence="12">
    <location>
        <begin position="369"/>
        <end position="831"/>
    </location>
</feature>
<evidence type="ECO:0000256" key="9">
    <source>
        <dbReference type="ARBA" id="ARBA00023237"/>
    </source>
</evidence>
<organism evidence="14 15">
    <name type="scientific">Rhodothermus marinus (strain ATCC 43812 / DSM 4252 / R-10)</name>
    <name type="common">Rhodothermus obamensis</name>
    <dbReference type="NCBI Taxonomy" id="518766"/>
    <lineage>
        <taxon>Bacteria</taxon>
        <taxon>Pseudomonadati</taxon>
        <taxon>Rhodothermota</taxon>
        <taxon>Rhodothermia</taxon>
        <taxon>Rhodothermales</taxon>
        <taxon>Rhodothermaceae</taxon>
        <taxon>Rhodothermus</taxon>
    </lineage>
</organism>
<evidence type="ECO:0000259" key="12">
    <source>
        <dbReference type="Pfam" id="PF00593"/>
    </source>
</evidence>
<dbReference type="GO" id="GO:0009279">
    <property type="term" value="C:cell outer membrane"/>
    <property type="evidence" value="ECO:0007669"/>
    <property type="project" value="UniProtKB-SubCell"/>
</dbReference>
<dbReference type="InterPro" id="IPR039426">
    <property type="entry name" value="TonB-dep_rcpt-like"/>
</dbReference>
<evidence type="ECO:0000256" key="8">
    <source>
        <dbReference type="ARBA" id="ARBA00023170"/>
    </source>
</evidence>
<evidence type="ECO:0000259" key="13">
    <source>
        <dbReference type="Pfam" id="PF07715"/>
    </source>
</evidence>
<evidence type="ECO:0000256" key="7">
    <source>
        <dbReference type="ARBA" id="ARBA00023136"/>
    </source>
</evidence>
<gene>
    <name evidence="14" type="ordered locus">Rmar_0355</name>
</gene>
<evidence type="ECO:0000256" key="1">
    <source>
        <dbReference type="ARBA" id="ARBA00004571"/>
    </source>
</evidence>
<keyword evidence="3 10" id="KW-1134">Transmembrane beta strand</keyword>
<dbReference type="KEGG" id="rmr:Rmar_0355"/>
<dbReference type="InterPro" id="IPR000531">
    <property type="entry name" value="Beta-barrel_TonB"/>
</dbReference>
<evidence type="ECO:0000256" key="2">
    <source>
        <dbReference type="ARBA" id="ARBA00022448"/>
    </source>
</evidence>
<dbReference type="Pfam" id="PF13715">
    <property type="entry name" value="CarbopepD_reg_2"/>
    <property type="match status" value="1"/>
</dbReference>
<keyword evidence="8 14" id="KW-0675">Receptor</keyword>
<evidence type="ECO:0000256" key="5">
    <source>
        <dbReference type="ARBA" id="ARBA00022729"/>
    </source>
</evidence>
<protein>
    <submittedName>
        <fullName evidence="14">TonB-dependent receptor</fullName>
    </submittedName>
</protein>
<keyword evidence="5" id="KW-0732">Signal</keyword>
<dbReference type="Gene3D" id="2.40.170.20">
    <property type="entry name" value="TonB-dependent receptor, beta-barrel domain"/>
    <property type="match status" value="1"/>
</dbReference>
<dbReference type="InterPro" id="IPR013784">
    <property type="entry name" value="Carb-bd-like_fold"/>
</dbReference>
<dbReference type="eggNOG" id="COG4771">
    <property type="taxonomic scope" value="Bacteria"/>
</dbReference>
<evidence type="ECO:0000313" key="15">
    <source>
        <dbReference type="Proteomes" id="UP000002221"/>
    </source>
</evidence>
<keyword evidence="4 10" id="KW-0812">Transmembrane</keyword>
<evidence type="ECO:0000256" key="6">
    <source>
        <dbReference type="ARBA" id="ARBA00023077"/>
    </source>
</evidence>
<name>D0ME35_RHOM4</name>
<dbReference type="InterPro" id="IPR037066">
    <property type="entry name" value="Plug_dom_sf"/>
</dbReference>
<dbReference type="AlphaFoldDB" id="D0ME35"/>
<dbReference type="InterPro" id="IPR036942">
    <property type="entry name" value="Beta-barrel_TonB_sf"/>
</dbReference>
<accession>D0ME35</accession>
<dbReference type="Pfam" id="PF07715">
    <property type="entry name" value="Plug"/>
    <property type="match status" value="1"/>
</dbReference>
<dbReference type="SUPFAM" id="SSF56935">
    <property type="entry name" value="Porins"/>
    <property type="match status" value="1"/>
</dbReference>
<dbReference type="GO" id="GO:0030246">
    <property type="term" value="F:carbohydrate binding"/>
    <property type="evidence" value="ECO:0007669"/>
    <property type="project" value="InterPro"/>
</dbReference>
<feature type="domain" description="TonB-dependent receptor plug" evidence="13">
    <location>
        <begin position="127"/>
        <end position="220"/>
    </location>
</feature>
<dbReference type="Proteomes" id="UP000002221">
    <property type="component" value="Chromosome"/>
</dbReference>
<dbReference type="PANTHER" id="PTHR30069">
    <property type="entry name" value="TONB-DEPENDENT OUTER MEMBRANE RECEPTOR"/>
    <property type="match status" value="1"/>
</dbReference>
<evidence type="ECO:0000256" key="10">
    <source>
        <dbReference type="PROSITE-ProRule" id="PRU01360"/>
    </source>
</evidence>
<dbReference type="InterPro" id="IPR012910">
    <property type="entry name" value="Plug_dom"/>
</dbReference>
<dbReference type="RefSeq" id="WP_012842871.1">
    <property type="nucleotide sequence ID" value="NC_013501.1"/>
</dbReference>
<dbReference type="OrthoDB" id="9758472at2"/>
<keyword evidence="9 10" id="KW-0998">Cell outer membrane</keyword>
<dbReference type="Gene3D" id="2.170.130.10">
    <property type="entry name" value="TonB-dependent receptor, plug domain"/>
    <property type="match status" value="1"/>
</dbReference>
<dbReference type="STRING" id="518766.Rmar_0355"/>
<comment type="similarity">
    <text evidence="10 11">Belongs to the TonB-dependent receptor family.</text>
</comment>